<dbReference type="VEuPathDB" id="FungiDB:UMAG_01890"/>
<dbReference type="InParanoid" id="A0A0D1E8K4"/>
<sequence>MELPLPNFRDGIESNHPDLAEKAENVCPSLLVVSATFVRRESCLKRRNVANAPLQLSIAHRFDARRVFPQPSQQVHTLYRCSHVWTKDQIFPAVLESPFCVSQPSEQLQPVLHRYIHAQCSTDPAG</sequence>
<accession>A0A0D1E8K4</accession>
<name>A0A0D1E8K4_MYCMD</name>
<protein>
    <submittedName>
        <fullName evidence="1">Uncharacterized protein</fullName>
    </submittedName>
</protein>
<gene>
    <name evidence="1" type="ORF">UMAG_01890</name>
</gene>
<dbReference type="GeneID" id="23562769"/>
<evidence type="ECO:0000313" key="1">
    <source>
        <dbReference type="EMBL" id="KIS70735.1"/>
    </source>
</evidence>
<dbReference type="Proteomes" id="UP000000561">
    <property type="component" value="Chromosome 3"/>
</dbReference>
<dbReference type="KEGG" id="uma:UMAG_01890"/>
<dbReference type="EMBL" id="CM003142">
    <property type="protein sequence ID" value="KIS70735.1"/>
    <property type="molecule type" value="Genomic_DNA"/>
</dbReference>
<reference evidence="1 2" key="1">
    <citation type="journal article" date="2006" name="Nature">
        <title>Insights from the genome of the biotrophic fungal plant pathogen Ustilago maydis.</title>
        <authorList>
            <person name="Kamper J."/>
            <person name="Kahmann R."/>
            <person name="Bolker M."/>
            <person name="Ma L.J."/>
            <person name="Brefort T."/>
            <person name="Saville B.J."/>
            <person name="Banuett F."/>
            <person name="Kronstad J.W."/>
            <person name="Gold S.E."/>
            <person name="Muller O."/>
            <person name="Perlin M.H."/>
            <person name="Wosten H.A."/>
            <person name="de Vries R."/>
            <person name="Ruiz-Herrera J."/>
            <person name="Reynaga-Pena C.G."/>
            <person name="Snetselaar K."/>
            <person name="McCann M."/>
            <person name="Perez-Martin J."/>
            <person name="Feldbrugge M."/>
            <person name="Basse C.W."/>
            <person name="Steinberg G."/>
            <person name="Ibeas J.I."/>
            <person name="Holloman W."/>
            <person name="Guzman P."/>
            <person name="Farman M."/>
            <person name="Stajich J.E."/>
            <person name="Sentandreu R."/>
            <person name="Gonzalez-Prieto J.M."/>
            <person name="Kennell J.C."/>
            <person name="Molina L."/>
            <person name="Schirawski J."/>
            <person name="Mendoza-Mendoza A."/>
            <person name="Greilinger D."/>
            <person name="Munch K."/>
            <person name="Rossel N."/>
            <person name="Scherer M."/>
            <person name="Vranes M."/>
            <person name="Ladendorf O."/>
            <person name="Vincon V."/>
            <person name="Fuchs U."/>
            <person name="Sandrock B."/>
            <person name="Meng S."/>
            <person name="Ho E.C."/>
            <person name="Cahill M.J."/>
            <person name="Boyce K.J."/>
            <person name="Klose J."/>
            <person name="Klosterman S.J."/>
            <person name="Deelstra H.J."/>
            <person name="Ortiz-Castellanos L."/>
            <person name="Li W."/>
            <person name="Sanchez-Alonso P."/>
            <person name="Schreier P.H."/>
            <person name="Hauser-Hahn I."/>
            <person name="Vaupel M."/>
            <person name="Koopmann E."/>
            <person name="Friedrich G."/>
            <person name="Voss H."/>
            <person name="Schluter T."/>
            <person name="Margolis J."/>
            <person name="Platt D."/>
            <person name="Swimmer C."/>
            <person name="Gnirke A."/>
            <person name="Chen F."/>
            <person name="Vysotskaia V."/>
            <person name="Mannhaupt G."/>
            <person name="Guldener U."/>
            <person name="Munsterkotter M."/>
            <person name="Haase D."/>
            <person name="Oesterheld M."/>
            <person name="Mewes H.W."/>
            <person name="Mauceli E.W."/>
            <person name="DeCaprio D."/>
            <person name="Wade C.M."/>
            <person name="Butler J."/>
            <person name="Young S."/>
            <person name="Jaffe D.B."/>
            <person name="Calvo S."/>
            <person name="Nusbaum C."/>
            <person name="Galagan J."/>
            <person name="Birren B.W."/>
        </authorList>
    </citation>
    <scope>NUCLEOTIDE SEQUENCE [LARGE SCALE GENOMIC DNA]</scope>
    <source>
        <strain evidence="2">DSM 14603 / FGSC 9021 / UM521</strain>
    </source>
</reference>
<proteinExistence type="predicted"/>
<organism evidence="1 2">
    <name type="scientific">Mycosarcoma maydis</name>
    <name type="common">Corn smut fungus</name>
    <name type="synonym">Ustilago maydis</name>
    <dbReference type="NCBI Taxonomy" id="5270"/>
    <lineage>
        <taxon>Eukaryota</taxon>
        <taxon>Fungi</taxon>
        <taxon>Dikarya</taxon>
        <taxon>Basidiomycota</taxon>
        <taxon>Ustilaginomycotina</taxon>
        <taxon>Ustilaginomycetes</taxon>
        <taxon>Ustilaginales</taxon>
        <taxon>Ustilaginaceae</taxon>
        <taxon>Mycosarcoma</taxon>
    </lineage>
</organism>
<dbReference type="AlphaFoldDB" id="A0A0D1E8K4"/>
<keyword evidence="2" id="KW-1185">Reference proteome</keyword>
<evidence type="ECO:0000313" key="2">
    <source>
        <dbReference type="Proteomes" id="UP000000561"/>
    </source>
</evidence>
<dbReference type="RefSeq" id="XP_011387823.1">
    <property type="nucleotide sequence ID" value="XM_011389521.1"/>
</dbReference>